<name>A0A0K0XU72_9GAMM</name>
<dbReference type="GO" id="GO:0006352">
    <property type="term" value="P:DNA-templated transcription initiation"/>
    <property type="evidence" value="ECO:0007669"/>
    <property type="project" value="InterPro"/>
</dbReference>
<dbReference type="Gene3D" id="1.10.1740.10">
    <property type="match status" value="1"/>
</dbReference>
<dbReference type="GO" id="GO:0003700">
    <property type="term" value="F:DNA-binding transcription factor activity"/>
    <property type="evidence" value="ECO:0007669"/>
    <property type="project" value="InterPro"/>
</dbReference>
<dbReference type="AlphaFoldDB" id="A0A0K0XU72"/>
<evidence type="ECO:0000313" key="2">
    <source>
        <dbReference type="EMBL" id="AKS41223.1"/>
    </source>
</evidence>
<feature type="domain" description="RNA polymerase sigma-70 ECF-like HTH" evidence="1">
    <location>
        <begin position="6"/>
        <end position="183"/>
    </location>
</feature>
<sequence length="193" mass="22062">MNEPPITQLLADAARGDQAADTRLVAAVVQRLEQIARREMAGMNQGRVDGLTMEPRMLAHDALLKILERPLEFENRRHFFAYATQVMARAMIDYQRRRQAQKRGGDQLRVTLNEVSDEIDVDLSHVPKVLKELEALDARKAELVGLRVFWGASMREAAELLEISESTAERDWRFARRWLAARLAEGDDRAPQE</sequence>
<dbReference type="InterPro" id="IPR011517">
    <property type="entry name" value="RNA_pol_sigma70_ECF-like"/>
</dbReference>
<dbReference type="Gene3D" id="1.10.10.10">
    <property type="entry name" value="Winged helix-like DNA-binding domain superfamily/Winged helix DNA-binding domain"/>
    <property type="match status" value="1"/>
</dbReference>
<dbReference type="NCBIfam" id="TIGR02937">
    <property type="entry name" value="sigma70-ECF"/>
    <property type="match status" value="1"/>
</dbReference>
<evidence type="ECO:0000313" key="3">
    <source>
        <dbReference type="Proteomes" id="UP000066624"/>
    </source>
</evidence>
<reference evidence="2 3" key="1">
    <citation type="submission" date="2015-07" db="EMBL/GenBank/DDBJ databases">
        <authorList>
            <person name="Noorani M."/>
        </authorList>
    </citation>
    <scope>NUCLEOTIDE SEQUENCE [LARGE SCALE GENOMIC DNA]</scope>
    <source>
        <strain evidence="2 3">KCTC 42284</strain>
    </source>
</reference>
<dbReference type="RefSeq" id="WP_049724876.1">
    <property type="nucleotide sequence ID" value="NZ_CP012154.1"/>
</dbReference>
<dbReference type="Proteomes" id="UP000066624">
    <property type="component" value="Chromosome"/>
</dbReference>
<dbReference type="KEGG" id="wma:WM2015_842"/>
<dbReference type="InterPro" id="IPR014284">
    <property type="entry name" value="RNA_pol_sigma-70_dom"/>
</dbReference>
<accession>A0A0K0XU72</accession>
<evidence type="ECO:0000259" key="1">
    <source>
        <dbReference type="Pfam" id="PF07638"/>
    </source>
</evidence>
<dbReference type="NCBIfam" id="TIGR02999">
    <property type="entry name" value="Sig-70_X6"/>
    <property type="match status" value="1"/>
</dbReference>
<dbReference type="SUPFAM" id="SSF88946">
    <property type="entry name" value="Sigma2 domain of RNA polymerase sigma factors"/>
    <property type="match status" value="1"/>
</dbReference>
<organism evidence="2 3">
    <name type="scientific">Wenzhouxiangella marina</name>
    <dbReference type="NCBI Taxonomy" id="1579979"/>
    <lineage>
        <taxon>Bacteria</taxon>
        <taxon>Pseudomonadati</taxon>
        <taxon>Pseudomonadota</taxon>
        <taxon>Gammaproteobacteria</taxon>
        <taxon>Chromatiales</taxon>
        <taxon>Wenzhouxiangellaceae</taxon>
        <taxon>Wenzhouxiangella</taxon>
    </lineage>
</organism>
<gene>
    <name evidence="2" type="ORF">WM2015_842</name>
</gene>
<dbReference type="OrthoDB" id="128473at2"/>
<dbReference type="InterPro" id="IPR036388">
    <property type="entry name" value="WH-like_DNA-bd_sf"/>
</dbReference>
<protein>
    <recommendedName>
        <fullName evidence="1">RNA polymerase sigma-70 ECF-like HTH domain-containing protein</fullName>
    </recommendedName>
</protein>
<proteinExistence type="predicted"/>
<dbReference type="Pfam" id="PF07638">
    <property type="entry name" value="Sigma70_ECF"/>
    <property type="match status" value="1"/>
</dbReference>
<dbReference type="STRING" id="1579979.WM2015_842"/>
<dbReference type="InterPro" id="IPR013324">
    <property type="entry name" value="RNA_pol_sigma_r3/r4-like"/>
</dbReference>
<dbReference type="EMBL" id="CP012154">
    <property type="protein sequence ID" value="AKS41223.1"/>
    <property type="molecule type" value="Genomic_DNA"/>
</dbReference>
<dbReference type="InterPro" id="IPR013325">
    <property type="entry name" value="RNA_pol_sigma_r2"/>
</dbReference>
<keyword evidence="3" id="KW-1185">Reference proteome</keyword>
<dbReference type="SUPFAM" id="SSF88659">
    <property type="entry name" value="Sigma3 and sigma4 domains of RNA polymerase sigma factors"/>
    <property type="match status" value="1"/>
</dbReference>
<dbReference type="InterPro" id="IPR053812">
    <property type="entry name" value="HTH_Sigma70_ECF-like"/>
</dbReference>